<dbReference type="CDD" id="cd22231">
    <property type="entry name" value="RHH_NikR_HicB-like"/>
    <property type="match status" value="1"/>
</dbReference>
<sequence>MAKNTSMVLGDHFEHFVDEKISEGRFKNVSEMIRAGLRLLEEEEQRVNLLRAALKAGEEGNLIAHFDPKAHLEKLHQKHLK</sequence>
<dbReference type="InterPro" id="IPR010985">
    <property type="entry name" value="Ribbon_hlx_hlx"/>
</dbReference>
<protein>
    <submittedName>
        <fullName evidence="3">Type II toxin-antitoxin system ParD family antitoxin</fullName>
    </submittedName>
</protein>
<proteinExistence type="inferred from homology"/>
<accession>A0A7K0G1X3</accession>
<dbReference type="InterPro" id="IPR038296">
    <property type="entry name" value="ParD_sf"/>
</dbReference>
<evidence type="ECO:0000256" key="1">
    <source>
        <dbReference type="ARBA" id="ARBA00008580"/>
    </source>
</evidence>
<comment type="caution">
    <text evidence="3">The sequence shown here is derived from an EMBL/GenBank/DDBJ whole genome shotgun (WGS) entry which is preliminary data.</text>
</comment>
<dbReference type="EMBL" id="WKKH01000028">
    <property type="protein sequence ID" value="MRX77612.1"/>
    <property type="molecule type" value="Genomic_DNA"/>
</dbReference>
<dbReference type="AlphaFoldDB" id="A0A7K0G1X3"/>
<dbReference type="OrthoDB" id="9815501at2"/>
<keyword evidence="4" id="KW-1185">Reference proteome</keyword>
<evidence type="ECO:0000313" key="4">
    <source>
        <dbReference type="Proteomes" id="UP000487757"/>
    </source>
</evidence>
<evidence type="ECO:0000313" key="3">
    <source>
        <dbReference type="EMBL" id="MRX77612.1"/>
    </source>
</evidence>
<dbReference type="Proteomes" id="UP000487757">
    <property type="component" value="Unassembled WGS sequence"/>
</dbReference>
<dbReference type="PANTHER" id="PTHR36582">
    <property type="entry name" value="ANTITOXIN PARD"/>
    <property type="match status" value="1"/>
</dbReference>
<dbReference type="Pfam" id="PF03693">
    <property type="entry name" value="ParD_antitoxin"/>
    <property type="match status" value="1"/>
</dbReference>
<organism evidence="3 4">
    <name type="scientific">Pedobacter petrophilus</name>
    <dbReference type="NCBI Taxonomy" id="1908241"/>
    <lineage>
        <taxon>Bacteria</taxon>
        <taxon>Pseudomonadati</taxon>
        <taxon>Bacteroidota</taxon>
        <taxon>Sphingobacteriia</taxon>
        <taxon>Sphingobacteriales</taxon>
        <taxon>Sphingobacteriaceae</taxon>
        <taxon>Pedobacter</taxon>
    </lineage>
</organism>
<name>A0A7K0G1X3_9SPHI</name>
<evidence type="ECO:0000256" key="2">
    <source>
        <dbReference type="ARBA" id="ARBA00022649"/>
    </source>
</evidence>
<dbReference type="RefSeq" id="WP_154282011.1">
    <property type="nucleotide sequence ID" value="NZ_JBHUJQ010000001.1"/>
</dbReference>
<reference evidence="3 4" key="1">
    <citation type="submission" date="2019-11" db="EMBL/GenBank/DDBJ databases">
        <title>Pedobacter petrophilus genome.</title>
        <authorList>
            <person name="Feldbauer M.J."/>
            <person name="Newman J.D."/>
        </authorList>
    </citation>
    <scope>NUCLEOTIDE SEQUENCE [LARGE SCALE GENOMIC DNA]</scope>
    <source>
        <strain evidence="3 4">LMG 29686</strain>
    </source>
</reference>
<dbReference type="GO" id="GO:0006355">
    <property type="term" value="P:regulation of DNA-templated transcription"/>
    <property type="evidence" value="ECO:0007669"/>
    <property type="project" value="InterPro"/>
</dbReference>
<comment type="similarity">
    <text evidence="1">Belongs to the ParD antitoxin family.</text>
</comment>
<dbReference type="PANTHER" id="PTHR36582:SF2">
    <property type="entry name" value="ANTITOXIN PARD"/>
    <property type="match status" value="1"/>
</dbReference>
<gene>
    <name evidence="3" type="ORF">GJU39_16105</name>
</gene>
<dbReference type="NCBIfam" id="TIGR02606">
    <property type="entry name" value="antidote_CC2985"/>
    <property type="match status" value="1"/>
</dbReference>
<dbReference type="SUPFAM" id="SSF47598">
    <property type="entry name" value="Ribbon-helix-helix"/>
    <property type="match status" value="1"/>
</dbReference>
<dbReference type="Gene3D" id="6.10.10.120">
    <property type="entry name" value="Antitoxin ParD1-like"/>
    <property type="match status" value="1"/>
</dbReference>
<dbReference type="InterPro" id="IPR022789">
    <property type="entry name" value="ParD"/>
</dbReference>
<keyword evidence="2" id="KW-1277">Toxin-antitoxin system</keyword>